<feature type="domain" description="Ap4A phosphorylase 1/2 N-terminal" evidence="2">
    <location>
        <begin position="6"/>
        <end position="176"/>
    </location>
</feature>
<feature type="domain" description="ATP adenylyltransferase C-terminal" evidence="1">
    <location>
        <begin position="203"/>
        <end position="321"/>
    </location>
</feature>
<name>A0A9P6JQ51_9AGAR</name>
<dbReference type="PANTHER" id="PTHR38420:SF1">
    <property type="entry name" value="PUTATIVE (AFU_ORTHOLOGUE AFUA_5G14690)-RELATED"/>
    <property type="match status" value="1"/>
</dbReference>
<keyword evidence="4" id="KW-1185">Reference proteome</keyword>
<dbReference type="PANTHER" id="PTHR38420">
    <property type="entry name" value="AP-4-A PHOSPHORYLASE II"/>
    <property type="match status" value="1"/>
</dbReference>
<reference evidence="3" key="1">
    <citation type="submission" date="2020-11" db="EMBL/GenBank/DDBJ databases">
        <authorList>
            <consortium name="DOE Joint Genome Institute"/>
            <person name="Ahrendt S."/>
            <person name="Riley R."/>
            <person name="Andreopoulos W."/>
            <person name="Labutti K."/>
            <person name="Pangilinan J."/>
            <person name="Ruiz-Duenas F.J."/>
            <person name="Barrasa J.M."/>
            <person name="Sanchez-Garcia M."/>
            <person name="Camarero S."/>
            <person name="Miyauchi S."/>
            <person name="Serrano A."/>
            <person name="Linde D."/>
            <person name="Babiker R."/>
            <person name="Drula E."/>
            <person name="Ayuso-Fernandez I."/>
            <person name="Pacheco R."/>
            <person name="Padilla G."/>
            <person name="Ferreira P."/>
            <person name="Barriuso J."/>
            <person name="Kellner H."/>
            <person name="Castanera R."/>
            <person name="Alfaro M."/>
            <person name="Ramirez L."/>
            <person name="Pisabarro A.G."/>
            <person name="Kuo A."/>
            <person name="Tritt A."/>
            <person name="Lipzen A."/>
            <person name="He G."/>
            <person name="Yan M."/>
            <person name="Ng V."/>
            <person name="Cullen D."/>
            <person name="Martin F."/>
            <person name="Rosso M.-N."/>
            <person name="Henrissat B."/>
            <person name="Hibbett D."/>
            <person name="Martinez A.T."/>
            <person name="Grigoriev I.V."/>
        </authorList>
    </citation>
    <scope>NUCLEOTIDE SEQUENCE</scope>
    <source>
        <strain evidence="3">CBS 506.95</strain>
    </source>
</reference>
<dbReference type="InterPro" id="IPR043171">
    <property type="entry name" value="Ap4A_phos1/2-like"/>
</dbReference>
<accession>A0A9P6JQ51</accession>
<organism evidence="3 4">
    <name type="scientific">Crepidotus variabilis</name>
    <dbReference type="NCBI Taxonomy" id="179855"/>
    <lineage>
        <taxon>Eukaryota</taxon>
        <taxon>Fungi</taxon>
        <taxon>Dikarya</taxon>
        <taxon>Basidiomycota</taxon>
        <taxon>Agaricomycotina</taxon>
        <taxon>Agaricomycetes</taxon>
        <taxon>Agaricomycetidae</taxon>
        <taxon>Agaricales</taxon>
        <taxon>Agaricineae</taxon>
        <taxon>Crepidotaceae</taxon>
        <taxon>Crepidotus</taxon>
    </lineage>
</organism>
<keyword evidence="3" id="KW-0808">Transferase</keyword>
<proteinExistence type="predicted"/>
<evidence type="ECO:0000313" key="3">
    <source>
        <dbReference type="EMBL" id="KAF9529232.1"/>
    </source>
</evidence>
<dbReference type="InterPro" id="IPR045759">
    <property type="entry name" value="Ap4A_phos1/2_N"/>
</dbReference>
<sequence length="337" mass="37633">MQHSDIILKIPGQFEKAQQAGDLFFFPSTIETHSEGDIEYQVRLCPALLHKPTLPTPHFDAADVGVAAHGSRGKVFDPFAPPYNENLYVGELQDQETQEEFVVLLNKFSVVPHHFLLVTKEFRSQATPLMPAELVQAYLMLVAAHKAGKRFFSFYNCGDNSGASQAHKHIQFIPVEDNDGPPLERLARKARIEFEDRPFALSNLPYASHTARLPSDMSTLSAERMEATIASMFIQLLDLCISTVRHDPEYPSGSPSYNVILTLEHLHIVPRKRETYILNETGDTLNINSLGFAGLLLVKSENELEAVKREGVGKILRGVALESVHNKQCDSVFLDPV</sequence>
<dbReference type="OrthoDB" id="10267950at2759"/>
<gene>
    <name evidence="3" type="ORF">CPB83DRAFT_765152</name>
</gene>
<dbReference type="InterPro" id="IPR036265">
    <property type="entry name" value="HIT-like_sf"/>
</dbReference>
<comment type="caution">
    <text evidence="3">The sequence shown here is derived from an EMBL/GenBank/DDBJ whole genome shotgun (WGS) entry which is preliminary data.</text>
</comment>
<dbReference type="GO" id="GO:0003877">
    <property type="term" value="F:ATP:ADP adenylyltransferase activity"/>
    <property type="evidence" value="ECO:0007669"/>
    <property type="project" value="InterPro"/>
</dbReference>
<dbReference type="EMBL" id="MU157847">
    <property type="protein sequence ID" value="KAF9529232.1"/>
    <property type="molecule type" value="Genomic_DNA"/>
</dbReference>
<dbReference type="Proteomes" id="UP000807306">
    <property type="component" value="Unassembled WGS sequence"/>
</dbReference>
<keyword evidence="3" id="KW-0548">Nucleotidyltransferase</keyword>
<dbReference type="InterPro" id="IPR009163">
    <property type="entry name" value="Ap4A_phos1/2"/>
</dbReference>
<dbReference type="Pfam" id="PF09830">
    <property type="entry name" value="ATP_transf"/>
    <property type="match status" value="1"/>
</dbReference>
<evidence type="ECO:0000259" key="1">
    <source>
        <dbReference type="Pfam" id="PF09830"/>
    </source>
</evidence>
<dbReference type="InterPro" id="IPR019200">
    <property type="entry name" value="ATP_adenylylTrfase_C"/>
</dbReference>
<dbReference type="GO" id="GO:0009117">
    <property type="term" value="P:nucleotide metabolic process"/>
    <property type="evidence" value="ECO:0007669"/>
    <property type="project" value="InterPro"/>
</dbReference>
<dbReference type="Gene3D" id="3.30.428.70">
    <property type="match status" value="1"/>
</dbReference>
<evidence type="ECO:0000259" key="2">
    <source>
        <dbReference type="Pfam" id="PF19327"/>
    </source>
</evidence>
<dbReference type="GO" id="GO:0005524">
    <property type="term" value="F:ATP binding"/>
    <property type="evidence" value="ECO:0007669"/>
    <property type="project" value="InterPro"/>
</dbReference>
<dbReference type="Pfam" id="PF19327">
    <property type="entry name" value="Ap4A_phos_N"/>
    <property type="match status" value="1"/>
</dbReference>
<dbReference type="SUPFAM" id="SSF54197">
    <property type="entry name" value="HIT-like"/>
    <property type="match status" value="1"/>
</dbReference>
<protein>
    <submittedName>
        <fullName evidence="3">ATP adenylyltransferase-domain-containing protein</fullName>
    </submittedName>
</protein>
<evidence type="ECO:0000313" key="4">
    <source>
        <dbReference type="Proteomes" id="UP000807306"/>
    </source>
</evidence>
<dbReference type="AlphaFoldDB" id="A0A9P6JQ51"/>